<dbReference type="PANTHER" id="PTHR30329:SF21">
    <property type="entry name" value="LIPOPROTEIN YIAD-RELATED"/>
    <property type="match status" value="1"/>
</dbReference>
<evidence type="ECO:0000256" key="4">
    <source>
        <dbReference type="ARBA" id="ARBA00023237"/>
    </source>
</evidence>
<dbReference type="InterPro" id="IPR006665">
    <property type="entry name" value="OmpA-like"/>
</dbReference>
<evidence type="ECO:0000256" key="1">
    <source>
        <dbReference type="ARBA" id="ARBA00004442"/>
    </source>
</evidence>
<dbReference type="Proteomes" id="UP000028839">
    <property type="component" value="Unassembled WGS sequence"/>
</dbReference>
<name>A0A0E2YZC0_9GAMM</name>
<keyword evidence="4" id="KW-0998">Cell outer membrane</keyword>
<dbReference type="PROSITE" id="PS51123">
    <property type="entry name" value="OMPA_2"/>
    <property type="match status" value="1"/>
</dbReference>
<evidence type="ECO:0000256" key="6">
    <source>
        <dbReference type="SAM" id="MobiDB-lite"/>
    </source>
</evidence>
<dbReference type="InterPro" id="IPR003367">
    <property type="entry name" value="Thrombospondin_3-like_rpt"/>
</dbReference>
<proteinExistence type="predicted"/>
<dbReference type="GO" id="GO:0007155">
    <property type="term" value="P:cell adhesion"/>
    <property type="evidence" value="ECO:0007669"/>
    <property type="project" value="InterPro"/>
</dbReference>
<organism evidence="8 9">
    <name type="scientific">Nitrosococcus oceani C-27</name>
    <dbReference type="NCBI Taxonomy" id="314279"/>
    <lineage>
        <taxon>Bacteria</taxon>
        <taxon>Pseudomonadati</taxon>
        <taxon>Pseudomonadota</taxon>
        <taxon>Gammaproteobacteria</taxon>
        <taxon>Chromatiales</taxon>
        <taxon>Chromatiaceae</taxon>
        <taxon>Nitrosococcus</taxon>
    </lineage>
</organism>
<evidence type="ECO:0000256" key="5">
    <source>
        <dbReference type="PROSITE-ProRule" id="PRU00473"/>
    </source>
</evidence>
<keyword evidence="8" id="KW-0966">Cell projection</keyword>
<keyword evidence="3 5" id="KW-0472">Membrane</keyword>
<accession>A0A0E2YZC0</accession>
<dbReference type="SUPFAM" id="SSF103088">
    <property type="entry name" value="OmpA-like"/>
    <property type="match status" value="1"/>
</dbReference>
<dbReference type="GO" id="GO:0009279">
    <property type="term" value="C:cell outer membrane"/>
    <property type="evidence" value="ECO:0007669"/>
    <property type="project" value="UniProtKB-SubCell"/>
</dbReference>
<dbReference type="SUPFAM" id="SSF103647">
    <property type="entry name" value="TSP type-3 repeat"/>
    <property type="match status" value="1"/>
</dbReference>
<gene>
    <name evidence="8" type="ORF">IB75_13455</name>
</gene>
<dbReference type="InterPro" id="IPR028974">
    <property type="entry name" value="TSP_type-3_rpt"/>
</dbReference>
<sequence>MVFIKINSISPLFKLDYDLENGLKLMTFRDKVQVREEDMKNKKTMAIMAIFTPLLLAVYTSALAEDDHPLYAPYKGWPPCAVMTGEGDMAPDGRSVTGVICRSTLFIPDSDKDGVPDDKDQCPNTPPGVEVDEVGCPLDSDNDGVPDYLDQCPDTPMGVEVGEDGCPLDSDGDGVPDYLDQCPDTPMGVEVNSQGCPLSVDSDGDGVPDDIDECPDTAYGVDVDEVGCPKPVVLEDGVHFGFDSAKLSPNAHTILDKVVENMRTYPDLEITIAGHTDSTGNADYNQRLSQLRAEAAMNYLASKGIDPSRMEAIGYGEERPIASNSTKEGRAKNRRVELQTHDED</sequence>
<dbReference type="HOGENOM" id="CLU_982931_0_0_6"/>
<feature type="region of interest" description="Disordered" evidence="6">
    <location>
        <begin position="316"/>
        <end position="344"/>
    </location>
</feature>
<dbReference type="Gene3D" id="4.10.1080.10">
    <property type="entry name" value="TSP type-3 repeat"/>
    <property type="match status" value="1"/>
</dbReference>
<comment type="subcellular location">
    <subcellularLocation>
        <location evidence="1">Cell outer membrane</location>
    </subcellularLocation>
</comment>
<feature type="compositionally biased region" description="Basic and acidic residues" evidence="6">
    <location>
        <begin position="327"/>
        <end position="344"/>
    </location>
</feature>
<dbReference type="PRINTS" id="PR01021">
    <property type="entry name" value="OMPADOMAIN"/>
</dbReference>
<protein>
    <submittedName>
        <fullName evidence="8">Flagellar motor protein MotB</fullName>
    </submittedName>
</protein>
<dbReference type="InterPro" id="IPR050330">
    <property type="entry name" value="Bact_OuterMem_StrucFunc"/>
</dbReference>
<keyword evidence="8" id="KW-0282">Flagellum</keyword>
<dbReference type="EMBL" id="JPGN01000077">
    <property type="protein sequence ID" value="KFI18574.1"/>
    <property type="molecule type" value="Genomic_DNA"/>
</dbReference>
<dbReference type="Pfam" id="PF02412">
    <property type="entry name" value="TSP_3"/>
    <property type="match status" value="4"/>
</dbReference>
<reference evidence="8 9" key="1">
    <citation type="submission" date="2014-07" db="EMBL/GenBank/DDBJ databases">
        <title>Comparative analysis of Nitrosococcus oceani genome inventories of strains from Pacific and Atlantic gyres.</title>
        <authorList>
            <person name="Lim C.K."/>
            <person name="Wang L."/>
            <person name="Sayavedra-Soto L.A."/>
            <person name="Klotz M.G."/>
        </authorList>
    </citation>
    <scope>NUCLEOTIDE SEQUENCE [LARGE SCALE GENOMIC DNA]</scope>
    <source>
        <strain evidence="8 9">C-27</strain>
    </source>
</reference>
<dbReference type="PANTHER" id="PTHR30329">
    <property type="entry name" value="STATOR ELEMENT OF FLAGELLAR MOTOR COMPLEX"/>
    <property type="match status" value="1"/>
</dbReference>
<dbReference type="CDD" id="cd07185">
    <property type="entry name" value="OmpA_C-like"/>
    <property type="match status" value="1"/>
</dbReference>
<evidence type="ECO:0000259" key="7">
    <source>
        <dbReference type="PROSITE" id="PS51123"/>
    </source>
</evidence>
<evidence type="ECO:0000313" key="8">
    <source>
        <dbReference type="EMBL" id="KFI18574.1"/>
    </source>
</evidence>
<dbReference type="AlphaFoldDB" id="A0A0E2YZC0"/>
<keyword evidence="2" id="KW-0732">Signal</keyword>
<evidence type="ECO:0000256" key="3">
    <source>
        <dbReference type="ARBA" id="ARBA00023136"/>
    </source>
</evidence>
<evidence type="ECO:0000256" key="2">
    <source>
        <dbReference type="ARBA" id="ARBA00022729"/>
    </source>
</evidence>
<dbReference type="InterPro" id="IPR036737">
    <property type="entry name" value="OmpA-like_sf"/>
</dbReference>
<dbReference type="InterPro" id="IPR006664">
    <property type="entry name" value="OMP_bac"/>
</dbReference>
<feature type="domain" description="OmpA-like" evidence="7">
    <location>
        <begin position="227"/>
        <end position="344"/>
    </location>
</feature>
<dbReference type="GO" id="GO:0005509">
    <property type="term" value="F:calcium ion binding"/>
    <property type="evidence" value="ECO:0007669"/>
    <property type="project" value="InterPro"/>
</dbReference>
<dbReference type="Gene3D" id="3.30.1330.60">
    <property type="entry name" value="OmpA-like domain"/>
    <property type="match status" value="1"/>
</dbReference>
<evidence type="ECO:0000313" key="9">
    <source>
        <dbReference type="Proteomes" id="UP000028839"/>
    </source>
</evidence>
<comment type="caution">
    <text evidence="8">The sequence shown here is derived from an EMBL/GenBank/DDBJ whole genome shotgun (WGS) entry which is preliminary data.</text>
</comment>
<keyword evidence="8" id="KW-0969">Cilium</keyword>
<dbReference type="Pfam" id="PF00691">
    <property type="entry name" value="OmpA"/>
    <property type="match status" value="1"/>
</dbReference>